<dbReference type="GO" id="GO:0110031">
    <property type="term" value="P:negative regulation of G2/MI transition of meiotic cell cycle"/>
    <property type="evidence" value="ECO:0007669"/>
    <property type="project" value="TreeGrafter"/>
</dbReference>
<evidence type="ECO:0000256" key="12">
    <source>
        <dbReference type="ARBA" id="ARBA00023306"/>
    </source>
</evidence>
<reference evidence="19 20" key="1">
    <citation type="submission" date="2020-06" db="EMBL/GenBank/DDBJ databases">
        <authorList>
            <consortium name="Wellcome Sanger Institute Data Sharing"/>
        </authorList>
    </citation>
    <scope>NUCLEOTIDE SEQUENCE [LARGE SCALE GENOMIC DNA]</scope>
</reference>
<feature type="compositionally biased region" description="Polar residues" evidence="17">
    <location>
        <begin position="466"/>
        <end position="515"/>
    </location>
</feature>
<evidence type="ECO:0000256" key="3">
    <source>
        <dbReference type="ARBA" id="ARBA00022527"/>
    </source>
</evidence>
<dbReference type="InterPro" id="IPR008271">
    <property type="entry name" value="Ser/Thr_kinase_AS"/>
</dbReference>
<reference evidence="19" key="3">
    <citation type="submission" date="2025-09" db="UniProtKB">
        <authorList>
            <consortium name="Ensembl"/>
        </authorList>
    </citation>
    <scope>IDENTIFICATION</scope>
</reference>
<comment type="catalytic activity">
    <reaction evidence="15">
        <text>L-seryl-[protein] + ATP = O-phospho-L-seryl-[protein] + ADP + H(+)</text>
        <dbReference type="Rhea" id="RHEA:17989"/>
        <dbReference type="Rhea" id="RHEA-COMP:9863"/>
        <dbReference type="Rhea" id="RHEA-COMP:11604"/>
        <dbReference type="ChEBI" id="CHEBI:15378"/>
        <dbReference type="ChEBI" id="CHEBI:29999"/>
        <dbReference type="ChEBI" id="CHEBI:30616"/>
        <dbReference type="ChEBI" id="CHEBI:83421"/>
        <dbReference type="ChEBI" id="CHEBI:456216"/>
        <dbReference type="EC" id="2.7.11.1"/>
    </reaction>
</comment>
<feature type="domain" description="Protein kinase" evidence="18">
    <location>
        <begin position="107"/>
        <end position="361"/>
    </location>
</feature>
<dbReference type="GeneID" id="114781113"/>
<dbReference type="GO" id="GO:0000139">
    <property type="term" value="C:Golgi membrane"/>
    <property type="evidence" value="ECO:0007669"/>
    <property type="project" value="UniProtKB-SubCell"/>
</dbReference>
<keyword evidence="12" id="KW-0131">Cell cycle</keyword>
<dbReference type="InterPro" id="IPR050339">
    <property type="entry name" value="CC_SR_Kinase"/>
</dbReference>
<protein>
    <recommendedName>
        <fullName evidence="2">non-specific serine/threonine protein kinase</fullName>
        <ecNumber evidence="2">2.7.11.1</ecNumber>
    </recommendedName>
</protein>
<evidence type="ECO:0000256" key="17">
    <source>
        <dbReference type="SAM" id="MobiDB-lite"/>
    </source>
</evidence>
<evidence type="ECO:0000256" key="14">
    <source>
        <dbReference type="ARBA" id="ARBA00047899"/>
    </source>
</evidence>
<dbReference type="GO" id="GO:0004674">
    <property type="term" value="F:protein serine/threonine kinase activity"/>
    <property type="evidence" value="ECO:0007669"/>
    <property type="project" value="UniProtKB-KW"/>
</dbReference>
<evidence type="ECO:0000256" key="5">
    <source>
        <dbReference type="ARBA" id="ARBA00022723"/>
    </source>
</evidence>
<proteinExistence type="inferred from homology"/>
<dbReference type="Proteomes" id="UP000694580">
    <property type="component" value="Chromosome 2"/>
</dbReference>
<evidence type="ECO:0000259" key="18">
    <source>
        <dbReference type="PROSITE" id="PS50011"/>
    </source>
</evidence>
<feature type="region of interest" description="Disordered" evidence="17">
    <location>
        <begin position="568"/>
        <end position="596"/>
    </location>
</feature>
<dbReference type="GO" id="GO:0046872">
    <property type="term" value="F:metal ion binding"/>
    <property type="evidence" value="ECO:0007669"/>
    <property type="project" value="UniProtKB-KW"/>
</dbReference>
<dbReference type="Ensembl" id="ENSDCDT00010007137.1">
    <property type="protein sequence ID" value="ENSDCDP00010006903.1"/>
    <property type="gene ID" value="ENSDCDG00010002957.1"/>
</dbReference>
<dbReference type="Pfam" id="PF00069">
    <property type="entry name" value="Pkinase"/>
    <property type="match status" value="1"/>
</dbReference>
<evidence type="ECO:0000256" key="11">
    <source>
        <dbReference type="ARBA" id="ARBA00023136"/>
    </source>
</evidence>
<dbReference type="GO" id="GO:0005524">
    <property type="term" value="F:ATP binding"/>
    <property type="evidence" value="ECO:0007669"/>
    <property type="project" value="UniProtKB-UniRule"/>
</dbReference>
<evidence type="ECO:0000256" key="9">
    <source>
        <dbReference type="ARBA" id="ARBA00022842"/>
    </source>
</evidence>
<keyword evidence="5" id="KW-0479">Metal-binding</keyword>
<keyword evidence="9" id="KW-0460">Magnesium</keyword>
<organism evidence="19 20">
    <name type="scientific">Denticeps clupeoides</name>
    <name type="common">denticle herring</name>
    <dbReference type="NCBI Taxonomy" id="299321"/>
    <lineage>
        <taxon>Eukaryota</taxon>
        <taxon>Metazoa</taxon>
        <taxon>Chordata</taxon>
        <taxon>Craniata</taxon>
        <taxon>Vertebrata</taxon>
        <taxon>Euteleostomi</taxon>
        <taxon>Actinopterygii</taxon>
        <taxon>Neopterygii</taxon>
        <taxon>Teleostei</taxon>
        <taxon>Clupei</taxon>
        <taxon>Clupeiformes</taxon>
        <taxon>Denticipitoidei</taxon>
        <taxon>Denticipitidae</taxon>
        <taxon>Denticeps</taxon>
    </lineage>
</organism>
<evidence type="ECO:0000256" key="6">
    <source>
        <dbReference type="ARBA" id="ARBA00022741"/>
    </source>
</evidence>
<dbReference type="PANTHER" id="PTHR11042">
    <property type="entry name" value="EUKARYOTIC TRANSLATION INITIATION FACTOR 2-ALPHA KINASE EIF2-ALPHA KINASE -RELATED"/>
    <property type="match status" value="1"/>
</dbReference>
<evidence type="ECO:0000256" key="13">
    <source>
        <dbReference type="ARBA" id="ARBA00037982"/>
    </source>
</evidence>
<dbReference type="FunFam" id="1.10.510.10:FF:000315">
    <property type="entry name" value="membrane-associated tyrosine- and threonine-specific cdc2-inhibitory kinase"/>
    <property type="match status" value="1"/>
</dbReference>
<evidence type="ECO:0000313" key="19">
    <source>
        <dbReference type="Ensembl" id="ENSDCDP00010006903.1"/>
    </source>
</evidence>
<keyword evidence="11" id="KW-0472">Membrane</keyword>
<feature type="region of interest" description="Disordered" evidence="17">
    <location>
        <begin position="466"/>
        <end position="556"/>
    </location>
</feature>
<dbReference type="GO" id="GO:0051321">
    <property type="term" value="P:meiotic cell cycle"/>
    <property type="evidence" value="ECO:0007669"/>
    <property type="project" value="TreeGrafter"/>
</dbReference>
<evidence type="ECO:0000256" key="8">
    <source>
        <dbReference type="ARBA" id="ARBA00022840"/>
    </source>
</evidence>
<dbReference type="GeneTree" id="ENSGT00940000159427"/>
<dbReference type="Gene3D" id="1.10.510.10">
    <property type="entry name" value="Transferase(Phosphotransferase) domain 1"/>
    <property type="match status" value="1"/>
</dbReference>
<keyword evidence="3" id="KW-0723">Serine/threonine-protein kinase</keyword>
<keyword evidence="7" id="KW-0418">Kinase</keyword>
<dbReference type="PROSITE" id="PS00108">
    <property type="entry name" value="PROTEIN_KINASE_ST"/>
    <property type="match status" value="1"/>
</dbReference>
<dbReference type="SMART" id="SM00220">
    <property type="entry name" value="S_TKc"/>
    <property type="match status" value="1"/>
</dbReference>
<dbReference type="Gene3D" id="3.30.200.20">
    <property type="entry name" value="Phosphorylase Kinase, domain 1"/>
    <property type="match status" value="1"/>
</dbReference>
<keyword evidence="4" id="KW-0808">Transferase</keyword>
<dbReference type="PROSITE" id="PS00107">
    <property type="entry name" value="PROTEIN_KINASE_ATP"/>
    <property type="match status" value="1"/>
</dbReference>
<evidence type="ECO:0000313" key="20">
    <source>
        <dbReference type="Proteomes" id="UP000694580"/>
    </source>
</evidence>
<evidence type="ECO:0000256" key="4">
    <source>
        <dbReference type="ARBA" id="ARBA00022679"/>
    </source>
</evidence>
<comment type="similarity">
    <text evidence="13">Belongs to the protein kinase superfamily. Ser/Thr protein kinase family. GCN2 subfamily.</text>
</comment>
<sequence length="609" mass="67188">MSLSVESKVSSPLPLPAHFSQAQQSFSVKKRRTPFSSSSSFSSSSPSVLCHTLPPRPLSKGCQPYSRVFPQCALSPWTPLSRSLTENPPPASIYSPHRRQSFFNQCFTNLGLLGQGSFGKVYKMRSLVDGRLYAVKRSLQRFRSTGERTRCVLEAQNHERLRPHPHVLGFVAAWEEGGHLYIQTELCCTSLLLHAEGQQQNTDETSAWGYLCDLLFALKHLHSSGFAHMDLKPANVFVTSSGRLKLGDFGLLLELPRARTIDGRWEDVQEGDPRYMAPEILRGEYGLAADVFSLGVSILELACNLEVPKGGEGWQQLRQGELPLEFTSALSPDLQKVLRLMLASEPKNRPTVDELLALPSVQKQCWRRWVTLLLRESLQAVLSCTQSVMTLGWSLLSYLNLPLVPSPPAPVPCTPPKDSWEGVVSLPPTPLWDSSNPEEDLVFLPSAHMEQNSPGFTYRIQSRLSMGSTSTPLPKSCTHPQSGTPKYPLTNSPPRTPSTIHSFRTAQTLTSSPGPGSTHGRSRLASRSLVQPGPHGPSSTQSHCEGSDGSDPLPKLSFERKNLLSLFEESEIEESEPSRHPDSTYKTFFKPKPASSVKSGVTLCVDNLL</sequence>
<dbReference type="SUPFAM" id="SSF56112">
    <property type="entry name" value="Protein kinase-like (PK-like)"/>
    <property type="match status" value="1"/>
</dbReference>
<keyword evidence="6 16" id="KW-0547">Nucleotide-binding</keyword>
<keyword evidence="20" id="KW-1185">Reference proteome</keyword>
<dbReference type="PANTHER" id="PTHR11042:SF183">
    <property type="entry name" value="MEMBRANE-ASSOCIATED TYROSINE- AND THREONINE-SPECIFIC CDC2-INHIBITORY KINASE"/>
    <property type="match status" value="1"/>
</dbReference>
<accession>A0AAY4ACY7</accession>
<keyword evidence="10" id="KW-0333">Golgi apparatus</keyword>
<gene>
    <name evidence="19" type="primary">PKMYT1</name>
</gene>
<feature type="binding site" evidence="16">
    <location>
        <position position="136"/>
    </location>
    <ligand>
        <name>ATP</name>
        <dbReference type="ChEBI" id="CHEBI:30616"/>
    </ligand>
</feature>
<evidence type="ECO:0000256" key="15">
    <source>
        <dbReference type="ARBA" id="ARBA00048679"/>
    </source>
</evidence>
<evidence type="ECO:0000256" key="2">
    <source>
        <dbReference type="ARBA" id="ARBA00012513"/>
    </source>
</evidence>
<dbReference type="PROSITE" id="PS50011">
    <property type="entry name" value="PROTEIN_KINASE_DOM"/>
    <property type="match status" value="1"/>
</dbReference>
<evidence type="ECO:0000256" key="7">
    <source>
        <dbReference type="ARBA" id="ARBA00022777"/>
    </source>
</evidence>
<dbReference type="GO" id="GO:0005634">
    <property type="term" value="C:nucleus"/>
    <property type="evidence" value="ECO:0007669"/>
    <property type="project" value="TreeGrafter"/>
</dbReference>
<dbReference type="EC" id="2.7.11.1" evidence="2"/>
<name>A0AAY4ACY7_9TELE</name>
<reference evidence="19" key="2">
    <citation type="submission" date="2025-08" db="UniProtKB">
        <authorList>
            <consortium name="Ensembl"/>
        </authorList>
    </citation>
    <scope>IDENTIFICATION</scope>
</reference>
<dbReference type="RefSeq" id="XP_028823647.1">
    <property type="nucleotide sequence ID" value="XM_028967814.1"/>
</dbReference>
<evidence type="ECO:0000256" key="10">
    <source>
        <dbReference type="ARBA" id="ARBA00023034"/>
    </source>
</evidence>
<dbReference type="InterPro" id="IPR017441">
    <property type="entry name" value="Protein_kinase_ATP_BS"/>
</dbReference>
<dbReference type="AlphaFoldDB" id="A0AAY4ACY7"/>
<keyword evidence="8 16" id="KW-0067">ATP-binding</keyword>
<evidence type="ECO:0000256" key="16">
    <source>
        <dbReference type="PROSITE-ProRule" id="PRU10141"/>
    </source>
</evidence>
<dbReference type="InterPro" id="IPR011009">
    <property type="entry name" value="Kinase-like_dom_sf"/>
</dbReference>
<evidence type="ECO:0000256" key="1">
    <source>
        <dbReference type="ARBA" id="ARBA00004395"/>
    </source>
</evidence>
<comment type="catalytic activity">
    <reaction evidence="14">
        <text>L-threonyl-[protein] + ATP = O-phospho-L-threonyl-[protein] + ADP + H(+)</text>
        <dbReference type="Rhea" id="RHEA:46608"/>
        <dbReference type="Rhea" id="RHEA-COMP:11060"/>
        <dbReference type="Rhea" id="RHEA-COMP:11605"/>
        <dbReference type="ChEBI" id="CHEBI:15378"/>
        <dbReference type="ChEBI" id="CHEBI:30013"/>
        <dbReference type="ChEBI" id="CHEBI:30616"/>
        <dbReference type="ChEBI" id="CHEBI:61977"/>
        <dbReference type="ChEBI" id="CHEBI:456216"/>
        <dbReference type="EC" id="2.7.11.1"/>
    </reaction>
</comment>
<comment type="subcellular location">
    <subcellularLocation>
        <location evidence="1">Golgi apparatus membrane</location>
        <topology evidence="1">Peripheral membrane protein</topology>
    </subcellularLocation>
</comment>
<dbReference type="InterPro" id="IPR000719">
    <property type="entry name" value="Prot_kinase_dom"/>
</dbReference>
<dbReference type="RefSeq" id="XP_028823655.1">
    <property type="nucleotide sequence ID" value="XM_028967822.1"/>
</dbReference>